<dbReference type="PANTHER" id="PTHR20953">
    <property type="entry name" value="KINASE-RELATED"/>
    <property type="match status" value="1"/>
</dbReference>
<dbReference type="InterPro" id="IPR014217">
    <property type="entry name" value="Spore_III_AA"/>
</dbReference>
<dbReference type="NCBIfam" id="TIGR02858">
    <property type="entry name" value="spore_III_AA"/>
    <property type="match status" value="1"/>
</dbReference>
<evidence type="ECO:0000256" key="1">
    <source>
        <dbReference type="ARBA" id="ARBA00022741"/>
    </source>
</evidence>
<dbReference type="InterPro" id="IPR003593">
    <property type="entry name" value="AAA+_ATPase"/>
</dbReference>
<evidence type="ECO:0000259" key="3">
    <source>
        <dbReference type="SMART" id="SM00382"/>
    </source>
</evidence>
<organism evidence="4 5">
    <name type="scientific">Clostridium omnivorum</name>
    <dbReference type="NCBI Taxonomy" id="1604902"/>
    <lineage>
        <taxon>Bacteria</taxon>
        <taxon>Bacillati</taxon>
        <taxon>Bacillota</taxon>
        <taxon>Clostridia</taxon>
        <taxon>Eubacteriales</taxon>
        <taxon>Clostridiaceae</taxon>
        <taxon>Clostridium</taxon>
    </lineage>
</organism>
<dbReference type="InterPro" id="IPR027417">
    <property type="entry name" value="P-loop_NTPase"/>
</dbReference>
<name>A0ABQ5NB40_9CLOT</name>
<comment type="caution">
    <text evidence="4">The sequence shown here is derived from an EMBL/GenBank/DDBJ whole genome shotgun (WGS) entry which is preliminary data.</text>
</comment>
<reference evidence="4 5" key="1">
    <citation type="journal article" date="2024" name="Int. J. Syst. Evol. Microbiol.">
        <title>Clostridium omnivorum sp. nov., isolated from anoxic soil under the treatment of reductive soil disinfestation.</title>
        <authorList>
            <person name="Ueki A."/>
            <person name="Tonouchi A."/>
            <person name="Kaku N."/>
            <person name="Honma S."/>
            <person name="Ueki K."/>
        </authorList>
    </citation>
    <scope>NUCLEOTIDE SEQUENCE [LARGE SCALE GENOMIC DNA]</scope>
    <source>
        <strain evidence="4 5">E14</strain>
    </source>
</reference>
<evidence type="ECO:0000256" key="2">
    <source>
        <dbReference type="ARBA" id="ARBA00022840"/>
    </source>
</evidence>
<keyword evidence="1" id="KW-0547">Nucleotide-binding</keyword>
<keyword evidence="5" id="KW-1185">Reference proteome</keyword>
<accession>A0ABQ5NB40</accession>
<feature type="domain" description="AAA+ ATPase" evidence="3">
    <location>
        <begin position="137"/>
        <end position="277"/>
    </location>
</feature>
<evidence type="ECO:0000313" key="4">
    <source>
        <dbReference type="EMBL" id="GLC32423.1"/>
    </source>
</evidence>
<dbReference type="SMART" id="SM00382">
    <property type="entry name" value="AAA"/>
    <property type="match status" value="1"/>
</dbReference>
<dbReference type="RefSeq" id="WP_264851727.1">
    <property type="nucleotide sequence ID" value="NZ_BRXR01000001.1"/>
</dbReference>
<dbReference type="InterPro" id="IPR045735">
    <property type="entry name" value="Spore_III_AA_AAA+_ATPase"/>
</dbReference>
<dbReference type="Gene3D" id="3.40.50.300">
    <property type="entry name" value="P-loop containing nucleotide triphosphate hydrolases"/>
    <property type="match status" value="1"/>
</dbReference>
<dbReference type="EMBL" id="BRXR01000001">
    <property type="protein sequence ID" value="GLC32423.1"/>
    <property type="molecule type" value="Genomic_DNA"/>
</dbReference>
<evidence type="ECO:0000313" key="5">
    <source>
        <dbReference type="Proteomes" id="UP001208567"/>
    </source>
</evidence>
<dbReference type="Proteomes" id="UP001208567">
    <property type="component" value="Unassembled WGS sequence"/>
</dbReference>
<dbReference type="Pfam" id="PF19568">
    <property type="entry name" value="Spore_III_AA"/>
    <property type="match status" value="1"/>
</dbReference>
<protein>
    <submittedName>
        <fullName evidence="4">Stage III sporulation protein AA</fullName>
    </submittedName>
</protein>
<sequence>MVNTKEVLEVLPNYIRLLVQEFKDVDKLQEIRIRINKPLVLNFGSKEVICSYVPTQEDIKTILQKISNYSIYAYSEEIRQGYITISGGHRVGICGVCVVEDNKIKTIKDIGSLNFRICREVIGCSNSIIPFITENNEILNTIIISPPKCGKTTLLRDISRNLSDGMKERGLVGKKICIVDERSEIGACYSGQPQMQVGLRTDILDNCPKSEGIMLAIRSMSPDAIICDEIGTYKDVESIIMAMNSGVSLITTIHGYDIGDLLNRAVFKEIIENNVFRRAIILSSAKGAGTVEYVYDFKLKDNVWRRVC</sequence>
<keyword evidence="2" id="KW-0067">ATP-binding</keyword>
<dbReference type="SUPFAM" id="SSF52540">
    <property type="entry name" value="P-loop containing nucleoside triphosphate hydrolases"/>
    <property type="match status" value="1"/>
</dbReference>
<gene>
    <name evidence="4" type="primary">spoIIIAA</name>
    <name evidence="4" type="ORF">bsdE14_38330</name>
</gene>
<proteinExistence type="predicted"/>
<dbReference type="PANTHER" id="PTHR20953:SF3">
    <property type="entry name" value="P-LOOP CONTAINING NUCLEOSIDE TRIPHOSPHATE HYDROLASES SUPERFAMILY PROTEIN"/>
    <property type="match status" value="1"/>
</dbReference>